<dbReference type="OrthoDB" id="1844152at2759"/>
<dbReference type="PANTHER" id="PTHR46206">
    <property type="entry name" value="CYTOCHROME P450"/>
    <property type="match status" value="1"/>
</dbReference>
<evidence type="ECO:0000256" key="3">
    <source>
        <dbReference type="ARBA" id="ARBA00022723"/>
    </source>
</evidence>
<dbReference type="HOGENOM" id="CLU_022195_0_2_1"/>
<dbReference type="CDD" id="cd11041">
    <property type="entry name" value="CYP503A1-like"/>
    <property type="match status" value="1"/>
</dbReference>
<keyword evidence="6" id="KW-0349">Heme</keyword>
<evidence type="ECO:0000313" key="7">
    <source>
        <dbReference type="EMBL" id="KIM55430.1"/>
    </source>
</evidence>
<dbReference type="EMBL" id="KN822135">
    <property type="protein sequence ID" value="KIM55430.1"/>
    <property type="molecule type" value="Genomic_DNA"/>
</dbReference>
<evidence type="ECO:0000256" key="2">
    <source>
        <dbReference type="ARBA" id="ARBA00010617"/>
    </source>
</evidence>
<dbReference type="PRINTS" id="PR00463">
    <property type="entry name" value="EP450I"/>
</dbReference>
<dbReference type="GO" id="GO:0020037">
    <property type="term" value="F:heme binding"/>
    <property type="evidence" value="ECO:0007669"/>
    <property type="project" value="InterPro"/>
</dbReference>
<organism evidence="7 8">
    <name type="scientific">Scleroderma citrinum Foug A</name>
    <dbReference type="NCBI Taxonomy" id="1036808"/>
    <lineage>
        <taxon>Eukaryota</taxon>
        <taxon>Fungi</taxon>
        <taxon>Dikarya</taxon>
        <taxon>Basidiomycota</taxon>
        <taxon>Agaricomycotina</taxon>
        <taxon>Agaricomycetes</taxon>
        <taxon>Agaricomycetidae</taxon>
        <taxon>Boletales</taxon>
        <taxon>Sclerodermatineae</taxon>
        <taxon>Sclerodermataceae</taxon>
        <taxon>Scleroderma</taxon>
    </lineage>
</organism>
<keyword evidence="3 6" id="KW-0479">Metal-binding</keyword>
<evidence type="ECO:0000256" key="5">
    <source>
        <dbReference type="ARBA" id="ARBA00023004"/>
    </source>
</evidence>
<dbReference type="GO" id="GO:0016705">
    <property type="term" value="F:oxidoreductase activity, acting on paired donors, with incorporation or reduction of molecular oxygen"/>
    <property type="evidence" value="ECO:0007669"/>
    <property type="project" value="InterPro"/>
</dbReference>
<evidence type="ECO:0000256" key="1">
    <source>
        <dbReference type="ARBA" id="ARBA00001971"/>
    </source>
</evidence>
<evidence type="ECO:0008006" key="9">
    <source>
        <dbReference type="Google" id="ProtNLM"/>
    </source>
</evidence>
<sequence length="499" mass="56053">MEDTYGPCIFAGIFFALGVGAFLNSTRAKARKLDHIPTVGSSALLGSYWSGVKFSIDGTYVIQEGYRKHKTGAFKVATLTSWLVILNRNQLEDIIRSSEDDLSFSEAAKDTQHTEYILGPEIEHNPYHITIIQSQLTRSLPRLYPALRDELVTAFEDILDLKANGWKSVPAFETTRMVICRTTHRAFVGLPLCRDPGWNALNLGSAAAIVKEIHLLRLAPRCMIPLVAKYLTNVKKRTARAAKYIDPIVTERLSRMHGSSGEWSDRPDDFLQWCLDEGTEASTTQLTQRILTLNIASIYVSTCIFTQALYHLAENPRYVQCLREEVEAIVDTDGWTKEAIAKMRYVDSFLKETQRFEGISAVLTTRKAVRDVTLSDGTLIPEGTHVSIPTYAIHHDHNVYENPEIFDPFRFVRLQDKLGGGTRYQMVAVHPESLGFGLGKAACPGRFFAAMLLKSMLTHIILSYDVKLEDDAAPPRSIYVGTTILANPTAKIMFRRRMD</sequence>
<comment type="cofactor">
    <cofactor evidence="1 6">
        <name>heme</name>
        <dbReference type="ChEBI" id="CHEBI:30413"/>
    </cofactor>
</comment>
<evidence type="ECO:0000256" key="4">
    <source>
        <dbReference type="ARBA" id="ARBA00023002"/>
    </source>
</evidence>
<protein>
    <recommendedName>
        <fullName evidence="9">Cytochrome P450</fullName>
    </recommendedName>
</protein>
<dbReference type="InParanoid" id="A0A0C3D3R6"/>
<dbReference type="SUPFAM" id="SSF48264">
    <property type="entry name" value="Cytochrome P450"/>
    <property type="match status" value="1"/>
</dbReference>
<gene>
    <name evidence="7" type="ORF">SCLCIDRAFT_1150094</name>
</gene>
<dbReference type="GO" id="GO:0004497">
    <property type="term" value="F:monooxygenase activity"/>
    <property type="evidence" value="ECO:0007669"/>
    <property type="project" value="InterPro"/>
</dbReference>
<dbReference type="GO" id="GO:0005506">
    <property type="term" value="F:iron ion binding"/>
    <property type="evidence" value="ECO:0007669"/>
    <property type="project" value="InterPro"/>
</dbReference>
<reference evidence="7 8" key="1">
    <citation type="submission" date="2014-04" db="EMBL/GenBank/DDBJ databases">
        <authorList>
            <consortium name="DOE Joint Genome Institute"/>
            <person name="Kuo A."/>
            <person name="Kohler A."/>
            <person name="Nagy L.G."/>
            <person name="Floudas D."/>
            <person name="Copeland A."/>
            <person name="Barry K.W."/>
            <person name="Cichocki N."/>
            <person name="Veneault-Fourrey C."/>
            <person name="LaButti K."/>
            <person name="Lindquist E.A."/>
            <person name="Lipzen A."/>
            <person name="Lundell T."/>
            <person name="Morin E."/>
            <person name="Murat C."/>
            <person name="Sun H."/>
            <person name="Tunlid A."/>
            <person name="Henrissat B."/>
            <person name="Grigoriev I.V."/>
            <person name="Hibbett D.S."/>
            <person name="Martin F."/>
            <person name="Nordberg H.P."/>
            <person name="Cantor M.N."/>
            <person name="Hua S.X."/>
        </authorList>
    </citation>
    <scope>NUCLEOTIDE SEQUENCE [LARGE SCALE GENOMIC DNA]</scope>
    <source>
        <strain evidence="7 8">Foug A</strain>
    </source>
</reference>
<keyword evidence="4" id="KW-0560">Oxidoreductase</keyword>
<feature type="binding site" description="axial binding residue" evidence="6">
    <location>
        <position position="443"/>
    </location>
    <ligand>
        <name>heme</name>
        <dbReference type="ChEBI" id="CHEBI:30413"/>
    </ligand>
    <ligandPart>
        <name>Fe</name>
        <dbReference type="ChEBI" id="CHEBI:18248"/>
    </ligandPart>
</feature>
<evidence type="ECO:0000313" key="8">
    <source>
        <dbReference type="Proteomes" id="UP000053989"/>
    </source>
</evidence>
<keyword evidence="5 6" id="KW-0408">Iron</keyword>
<dbReference type="InterPro" id="IPR002401">
    <property type="entry name" value="Cyt_P450_E_grp-I"/>
</dbReference>
<dbReference type="Gene3D" id="1.10.630.10">
    <property type="entry name" value="Cytochrome P450"/>
    <property type="match status" value="1"/>
</dbReference>
<evidence type="ECO:0000256" key="6">
    <source>
        <dbReference type="PIRSR" id="PIRSR602401-1"/>
    </source>
</evidence>
<dbReference type="Pfam" id="PF00067">
    <property type="entry name" value="p450"/>
    <property type="match status" value="1"/>
</dbReference>
<keyword evidence="8" id="KW-1185">Reference proteome</keyword>
<reference evidence="8" key="2">
    <citation type="submission" date="2015-01" db="EMBL/GenBank/DDBJ databases">
        <title>Evolutionary Origins and Diversification of the Mycorrhizal Mutualists.</title>
        <authorList>
            <consortium name="DOE Joint Genome Institute"/>
            <consortium name="Mycorrhizal Genomics Consortium"/>
            <person name="Kohler A."/>
            <person name="Kuo A."/>
            <person name="Nagy L.G."/>
            <person name="Floudas D."/>
            <person name="Copeland A."/>
            <person name="Barry K.W."/>
            <person name="Cichocki N."/>
            <person name="Veneault-Fourrey C."/>
            <person name="LaButti K."/>
            <person name="Lindquist E.A."/>
            <person name="Lipzen A."/>
            <person name="Lundell T."/>
            <person name="Morin E."/>
            <person name="Murat C."/>
            <person name="Riley R."/>
            <person name="Ohm R."/>
            <person name="Sun H."/>
            <person name="Tunlid A."/>
            <person name="Henrissat B."/>
            <person name="Grigoriev I.V."/>
            <person name="Hibbett D.S."/>
            <person name="Martin F."/>
        </authorList>
    </citation>
    <scope>NUCLEOTIDE SEQUENCE [LARGE SCALE GENOMIC DNA]</scope>
    <source>
        <strain evidence="8">Foug A</strain>
    </source>
</reference>
<proteinExistence type="inferred from homology"/>
<dbReference type="STRING" id="1036808.A0A0C3D3R6"/>
<dbReference type="InterPro" id="IPR001128">
    <property type="entry name" value="Cyt_P450"/>
</dbReference>
<comment type="similarity">
    <text evidence="2">Belongs to the cytochrome P450 family.</text>
</comment>
<name>A0A0C3D3R6_9AGAM</name>
<accession>A0A0C3D3R6</accession>
<dbReference type="AlphaFoldDB" id="A0A0C3D3R6"/>
<dbReference type="InterPro" id="IPR036396">
    <property type="entry name" value="Cyt_P450_sf"/>
</dbReference>
<dbReference type="Proteomes" id="UP000053989">
    <property type="component" value="Unassembled WGS sequence"/>
</dbReference>